<evidence type="ECO:0000256" key="1">
    <source>
        <dbReference type="SAM" id="SignalP"/>
    </source>
</evidence>
<dbReference type="OrthoDB" id="1522814at2"/>
<dbReference type="KEGG" id="psty:BFS30_06175"/>
<dbReference type="PROSITE" id="PS51257">
    <property type="entry name" value="PROKAR_LIPOPROTEIN"/>
    <property type="match status" value="1"/>
</dbReference>
<feature type="signal peptide" evidence="1">
    <location>
        <begin position="1"/>
        <end position="27"/>
    </location>
</feature>
<accession>A0A1D7QDQ7</accession>
<name>A0A1D7QDQ7_9SPHI</name>
<reference evidence="2 3" key="1">
    <citation type="submission" date="2016-08" db="EMBL/GenBank/DDBJ databases">
        <authorList>
            <person name="Seilhamer J.J."/>
        </authorList>
    </citation>
    <scope>NUCLEOTIDE SEQUENCE [LARGE SCALE GENOMIC DNA]</scope>
    <source>
        <strain evidence="2 3">DX4</strain>
    </source>
</reference>
<dbReference type="EMBL" id="CP017141">
    <property type="protein sequence ID" value="AOM76787.1"/>
    <property type="molecule type" value="Genomic_DNA"/>
</dbReference>
<organism evidence="2 3">
    <name type="scientific">Pedobacter steynii</name>
    <dbReference type="NCBI Taxonomy" id="430522"/>
    <lineage>
        <taxon>Bacteria</taxon>
        <taxon>Pseudomonadati</taxon>
        <taxon>Bacteroidota</taxon>
        <taxon>Sphingobacteriia</taxon>
        <taxon>Sphingobacteriales</taxon>
        <taxon>Sphingobacteriaceae</taxon>
        <taxon>Pedobacter</taxon>
    </lineage>
</organism>
<sequence>MKNYINKFYLLKLTLAASLLLSFSSCKKEYVDPNAALADDVLTTSRGLTGVAVGLQRLYTAGRAGVYFNSVSANGFVTNEIYLVNSGNIPELQLFTGGSSVDGTNAILTGLWTNANKIIFDADNVINNAANLADKDYAAGLIAYTSIFKALAIGNLSQYWEKIPSGIGQNVSFITRQEGFTKAIKVIDDALAGVNGKAINPALLSNIPAGIDIKNTLNALKARYALFMGNYVLALSAANSVDLTVKSSFNFDNNTFNPIYDIATSTANVFQPTNAALGLTGTAVPDADDKRIPFYTAAAATAPFARLKGFGAALTMAIPVYLPGEITLIKAEVLARQPDPEAALTELNKVVTKDPATAVFGVGAGLPALTGTYNKEELLALIYKHRCIELYLSGLKIEDMRRFGLSNSERKRNFFPYPFTERDGNPNTPADPAF</sequence>
<gene>
    <name evidence="2" type="ORF">BFS30_06175</name>
</gene>
<dbReference type="Proteomes" id="UP000094313">
    <property type="component" value="Chromosome"/>
</dbReference>
<dbReference type="SUPFAM" id="SSF48452">
    <property type="entry name" value="TPR-like"/>
    <property type="match status" value="1"/>
</dbReference>
<keyword evidence="3" id="KW-1185">Reference proteome</keyword>
<proteinExistence type="predicted"/>
<protein>
    <submittedName>
        <fullName evidence="2">RagB/SusD family protein</fullName>
    </submittedName>
</protein>
<dbReference type="RefSeq" id="WP_069378480.1">
    <property type="nucleotide sequence ID" value="NZ_CP017141.1"/>
</dbReference>
<keyword evidence="1" id="KW-0732">Signal</keyword>
<dbReference type="Gene3D" id="1.25.40.390">
    <property type="match status" value="1"/>
</dbReference>
<evidence type="ECO:0000313" key="3">
    <source>
        <dbReference type="Proteomes" id="UP000094313"/>
    </source>
</evidence>
<dbReference type="InterPro" id="IPR011990">
    <property type="entry name" value="TPR-like_helical_dom_sf"/>
</dbReference>
<dbReference type="AlphaFoldDB" id="A0A1D7QDQ7"/>
<evidence type="ECO:0000313" key="2">
    <source>
        <dbReference type="EMBL" id="AOM76787.1"/>
    </source>
</evidence>
<feature type="chain" id="PRO_5009098409" evidence="1">
    <location>
        <begin position="28"/>
        <end position="434"/>
    </location>
</feature>